<keyword evidence="6" id="KW-0663">Pyridoxal phosphate</keyword>
<dbReference type="Pfam" id="PF00291">
    <property type="entry name" value="PALP"/>
    <property type="match status" value="1"/>
</dbReference>
<dbReference type="AlphaFoldDB" id="T0YLI4"/>
<dbReference type="InterPro" id="IPR023026">
    <property type="entry name" value="Trp_synth_beta/beta-like"/>
</dbReference>
<dbReference type="InterPro" id="IPR036052">
    <property type="entry name" value="TrpB-like_PALP_sf"/>
</dbReference>
<name>T0YLI4_9ZZZZ</name>
<dbReference type="GO" id="GO:0005737">
    <property type="term" value="C:cytoplasm"/>
    <property type="evidence" value="ECO:0007669"/>
    <property type="project" value="TreeGrafter"/>
</dbReference>
<dbReference type="EC" id="4.2.1.20" evidence="3"/>
<reference evidence="11" key="2">
    <citation type="journal article" date="2014" name="ISME J.">
        <title>Microbial stratification in low pH oxic and suboxic macroscopic growths along an acid mine drainage.</title>
        <authorList>
            <person name="Mendez-Garcia C."/>
            <person name="Mesa V."/>
            <person name="Sprenger R.R."/>
            <person name="Richter M."/>
            <person name="Diez M.S."/>
            <person name="Solano J."/>
            <person name="Bargiela R."/>
            <person name="Golyshina O.V."/>
            <person name="Manteca A."/>
            <person name="Ramos J.L."/>
            <person name="Gallego J.R."/>
            <person name="Llorente I."/>
            <person name="Martins Dos Santos V.A."/>
            <person name="Jensen O.N."/>
            <person name="Pelaez A.I."/>
            <person name="Sanchez J."/>
            <person name="Ferrer M."/>
        </authorList>
    </citation>
    <scope>NUCLEOTIDE SEQUENCE</scope>
</reference>
<evidence type="ECO:0000256" key="2">
    <source>
        <dbReference type="ARBA" id="ARBA00004733"/>
    </source>
</evidence>
<evidence type="ECO:0000256" key="5">
    <source>
        <dbReference type="ARBA" id="ARBA00022822"/>
    </source>
</evidence>
<dbReference type="SUPFAM" id="SSF53686">
    <property type="entry name" value="Tryptophan synthase beta subunit-like PLP-dependent enzymes"/>
    <property type="match status" value="1"/>
</dbReference>
<evidence type="ECO:0000256" key="8">
    <source>
        <dbReference type="ARBA" id="ARBA00023239"/>
    </source>
</evidence>
<reference evidence="11" key="1">
    <citation type="submission" date="2013-08" db="EMBL/GenBank/DDBJ databases">
        <authorList>
            <person name="Mendez C."/>
            <person name="Richter M."/>
            <person name="Ferrer M."/>
            <person name="Sanchez J."/>
        </authorList>
    </citation>
    <scope>NUCLEOTIDE SEQUENCE</scope>
</reference>
<evidence type="ECO:0000256" key="3">
    <source>
        <dbReference type="ARBA" id="ARBA00012043"/>
    </source>
</evidence>
<evidence type="ECO:0000256" key="6">
    <source>
        <dbReference type="ARBA" id="ARBA00022898"/>
    </source>
</evidence>
<evidence type="ECO:0000256" key="1">
    <source>
        <dbReference type="ARBA" id="ARBA00001933"/>
    </source>
</evidence>
<comment type="caution">
    <text evidence="11">The sequence shown here is derived from an EMBL/GenBank/DDBJ whole genome shotgun (WGS) entry which is preliminary data.</text>
</comment>
<comment type="catalytic activity">
    <reaction evidence="9">
        <text>(1S,2R)-1-C-(indol-3-yl)glycerol 3-phosphate + L-serine = D-glyceraldehyde 3-phosphate + L-tryptophan + H2O</text>
        <dbReference type="Rhea" id="RHEA:10532"/>
        <dbReference type="ChEBI" id="CHEBI:15377"/>
        <dbReference type="ChEBI" id="CHEBI:33384"/>
        <dbReference type="ChEBI" id="CHEBI:57912"/>
        <dbReference type="ChEBI" id="CHEBI:58866"/>
        <dbReference type="ChEBI" id="CHEBI:59776"/>
        <dbReference type="EC" id="4.2.1.20"/>
    </reaction>
</comment>
<evidence type="ECO:0000256" key="4">
    <source>
        <dbReference type="ARBA" id="ARBA00022605"/>
    </source>
</evidence>
<gene>
    <name evidence="11" type="ORF">B1A_19294</name>
</gene>
<comment type="cofactor">
    <cofactor evidence="1">
        <name>pyridoxal 5'-phosphate</name>
        <dbReference type="ChEBI" id="CHEBI:597326"/>
    </cofactor>
</comment>
<organism evidence="11">
    <name type="scientific">mine drainage metagenome</name>
    <dbReference type="NCBI Taxonomy" id="410659"/>
    <lineage>
        <taxon>unclassified sequences</taxon>
        <taxon>metagenomes</taxon>
        <taxon>ecological metagenomes</taxon>
    </lineage>
</organism>
<dbReference type="Gene3D" id="3.40.50.1100">
    <property type="match status" value="2"/>
</dbReference>
<evidence type="ECO:0000256" key="7">
    <source>
        <dbReference type="ARBA" id="ARBA00023141"/>
    </source>
</evidence>
<proteinExistence type="predicted"/>
<keyword evidence="7" id="KW-0057">Aromatic amino acid biosynthesis</keyword>
<evidence type="ECO:0000256" key="9">
    <source>
        <dbReference type="ARBA" id="ARBA00049047"/>
    </source>
</evidence>
<comment type="pathway">
    <text evidence="2">Amino-acid biosynthesis; L-tryptophan biosynthesis; L-tryptophan from chorismate: step 5/5.</text>
</comment>
<sequence length="146" mass="15638">MKAETVPGSTGKASPVLPDLRGYFGEFGGRFVSETLMAALYELEHAFRSGWKDPAFKKTFLGMLSNYSGRPTPLYPALSLSKEAGGARIWLKREDLNHTGAHKITNAVGQGLLAARMGKRRLIAETGAGQHGVATATVAARLGFEC</sequence>
<keyword evidence="4" id="KW-0028">Amino-acid biosynthesis</keyword>
<feature type="non-terminal residue" evidence="11">
    <location>
        <position position="146"/>
    </location>
</feature>
<dbReference type="GO" id="GO:0004834">
    <property type="term" value="F:tryptophan synthase activity"/>
    <property type="evidence" value="ECO:0007669"/>
    <property type="project" value="UniProtKB-EC"/>
</dbReference>
<dbReference type="InterPro" id="IPR001926">
    <property type="entry name" value="TrpB-like_PALP"/>
</dbReference>
<keyword evidence="8" id="KW-0456">Lyase</keyword>
<evidence type="ECO:0000259" key="10">
    <source>
        <dbReference type="Pfam" id="PF00291"/>
    </source>
</evidence>
<feature type="domain" description="Tryptophan synthase beta chain-like PALP" evidence="10">
    <location>
        <begin position="69"/>
        <end position="146"/>
    </location>
</feature>
<dbReference type="EMBL" id="AUZX01014235">
    <property type="protein sequence ID" value="EQD32767.1"/>
    <property type="molecule type" value="Genomic_DNA"/>
</dbReference>
<dbReference type="PANTHER" id="PTHR48077">
    <property type="entry name" value="TRYPTOPHAN SYNTHASE-RELATED"/>
    <property type="match status" value="1"/>
</dbReference>
<keyword evidence="5" id="KW-0822">Tryptophan biosynthesis</keyword>
<dbReference type="PANTHER" id="PTHR48077:SF3">
    <property type="entry name" value="TRYPTOPHAN SYNTHASE"/>
    <property type="match status" value="1"/>
</dbReference>
<protein>
    <recommendedName>
        <fullName evidence="3">tryptophan synthase</fullName>
        <ecNumber evidence="3">4.2.1.20</ecNumber>
    </recommendedName>
</protein>
<accession>T0YLI4</accession>
<evidence type="ECO:0000313" key="11">
    <source>
        <dbReference type="EMBL" id="EQD32767.1"/>
    </source>
</evidence>